<evidence type="ECO:0000256" key="6">
    <source>
        <dbReference type="ARBA" id="ARBA00023136"/>
    </source>
</evidence>
<evidence type="ECO:0000256" key="3">
    <source>
        <dbReference type="ARBA" id="ARBA00022692"/>
    </source>
</evidence>
<feature type="transmembrane region" description="Helical" evidence="10">
    <location>
        <begin position="391"/>
        <end position="409"/>
    </location>
</feature>
<feature type="transmembrane region" description="Helical" evidence="10">
    <location>
        <begin position="181"/>
        <end position="207"/>
    </location>
</feature>
<dbReference type="AlphaFoldDB" id="G8B7J0"/>
<dbReference type="VEuPathDB" id="FungiDB:CPAR2_104610"/>
<evidence type="ECO:0000256" key="1">
    <source>
        <dbReference type="ARBA" id="ARBA00004651"/>
    </source>
</evidence>
<evidence type="ECO:0000313" key="14">
    <source>
        <dbReference type="Proteomes" id="UP000005221"/>
    </source>
</evidence>
<feature type="region of interest" description="Disordered" evidence="9">
    <location>
        <begin position="454"/>
        <end position="480"/>
    </location>
</feature>
<reference evidence="14" key="2">
    <citation type="journal article" date="2011" name="BMC Genomics">
        <title>Using RNA-seq to determine the transcriptional landscape and the hypoxic response of the pathogenic yeast Candida parapsilosis.</title>
        <authorList>
            <person name="Guida A."/>
            <person name="Lindstaedt C."/>
            <person name="Maguire S.L."/>
            <person name="Ding C."/>
            <person name="Higgins D.G."/>
            <person name="Corton N.J."/>
            <person name="Berriman M."/>
            <person name="Butler G."/>
        </authorList>
    </citation>
    <scope>GENOME REANNOTATION</scope>
    <source>
        <strain evidence="14">CDC 317 / ATCC MYA-4646</strain>
    </source>
</reference>
<keyword evidence="5" id="KW-0813">Transport</keyword>
<reference evidence="13" key="4">
    <citation type="submission" date="2025-05" db="UniProtKB">
        <authorList>
            <consortium name="EnsemblFungi"/>
        </authorList>
    </citation>
    <scope>IDENTIFICATION</scope>
</reference>
<feature type="compositionally biased region" description="Polar residues" evidence="9">
    <location>
        <begin position="497"/>
        <end position="509"/>
    </location>
</feature>
<comment type="similarity">
    <text evidence="2">Belongs to the lipid-translocating exporter (LTE) (TC 9.A.26.1) family.</text>
</comment>
<dbReference type="CGD" id="CAL0000150979">
    <property type="gene designation" value="RTA3"/>
</dbReference>
<feature type="transmembrane region" description="Helical" evidence="10">
    <location>
        <begin position="147"/>
        <end position="169"/>
    </location>
</feature>
<feature type="transmembrane region" description="Helical" evidence="10">
    <location>
        <begin position="258"/>
        <end position="283"/>
    </location>
</feature>
<evidence type="ECO:0000313" key="13">
    <source>
        <dbReference type="EnsemblFungi" id="CPAR2_104610-T-p1"/>
    </source>
</evidence>
<evidence type="ECO:0000256" key="8">
    <source>
        <dbReference type="ARBA" id="ARBA00041117"/>
    </source>
</evidence>
<keyword evidence="6 10" id="KW-0472">Membrane</keyword>
<organism evidence="12 14">
    <name type="scientific">Candida parapsilosis (strain CDC 317 / ATCC MYA-4646)</name>
    <name type="common">Yeast</name>
    <name type="synonym">Monilia parapsilosis</name>
    <dbReference type="NCBI Taxonomy" id="578454"/>
    <lineage>
        <taxon>Eukaryota</taxon>
        <taxon>Fungi</taxon>
        <taxon>Dikarya</taxon>
        <taxon>Ascomycota</taxon>
        <taxon>Saccharomycotina</taxon>
        <taxon>Pichiomycetes</taxon>
        <taxon>Debaryomycetaceae</taxon>
        <taxon>Candida/Lodderomyces clade</taxon>
        <taxon>Candida</taxon>
    </lineage>
</organism>
<comment type="subcellular location">
    <subcellularLocation>
        <location evidence="1">Cell membrane</location>
        <topology evidence="1">Multi-pass membrane protein</topology>
    </subcellularLocation>
</comment>
<dbReference type="eggNOG" id="ENOG502QU4U">
    <property type="taxonomic scope" value="Eukaryota"/>
</dbReference>
<evidence type="ECO:0000313" key="12">
    <source>
        <dbReference type="EMBL" id="CCE40425.1"/>
    </source>
</evidence>
<evidence type="ECO:0000256" key="9">
    <source>
        <dbReference type="SAM" id="MobiDB-lite"/>
    </source>
</evidence>
<dbReference type="InterPro" id="IPR007568">
    <property type="entry name" value="RTA1"/>
</dbReference>
<proteinExistence type="inferred from homology"/>
<feature type="transmembrane region" description="Helical" evidence="10">
    <location>
        <begin position="219"/>
        <end position="238"/>
    </location>
</feature>
<accession>G8B7J0</accession>
<dbReference type="EnsemblFungi" id="CPAR2_104610-T">
    <property type="protein sequence ID" value="CPAR2_104610-T-p1"/>
    <property type="gene ID" value="CPAR2_104610"/>
</dbReference>
<accession>A0AAJ8VUW8</accession>
<dbReference type="GO" id="GO:0006869">
    <property type="term" value="P:lipid transport"/>
    <property type="evidence" value="ECO:0007669"/>
    <property type="project" value="UniProtKB-KW"/>
</dbReference>
<keyword evidence="5" id="KW-0445">Lipid transport</keyword>
<keyword evidence="3 10" id="KW-0812">Transmembrane</keyword>
<protein>
    <recommendedName>
        <fullName evidence="8">Sphingoid long-chain base transporter RSB1</fullName>
    </recommendedName>
</protein>
<evidence type="ECO:0000256" key="4">
    <source>
        <dbReference type="ARBA" id="ARBA00022989"/>
    </source>
</evidence>
<evidence type="ECO:0000256" key="10">
    <source>
        <dbReference type="SAM" id="Phobius"/>
    </source>
</evidence>
<evidence type="ECO:0000256" key="5">
    <source>
        <dbReference type="ARBA" id="ARBA00023055"/>
    </source>
</evidence>
<comment type="function">
    <text evidence="7">Catalyzes the ATP-dependent translocation of sphingoid long-chain bases (LCBs) from the cytoplasmic site toward the extracytoplasmic side of the membrane (flip-flop). Involved in the establishment of the functional lipid asymmetry of the plasma membrane. Regulates intracellular levels of LCBs, sphingolipid precursors that are growth inhibitory at increased levels.</text>
</comment>
<feature type="transmembrane region" description="Helical" evidence="10">
    <location>
        <begin position="355"/>
        <end position="376"/>
    </location>
</feature>
<dbReference type="STRING" id="578454.G8B7J0"/>
<feature type="compositionally biased region" description="Polar residues" evidence="9">
    <location>
        <begin position="1"/>
        <end position="10"/>
    </location>
</feature>
<evidence type="ECO:0000313" key="11">
    <source>
        <dbReference type="CGD" id="CAL0000150979"/>
    </source>
</evidence>
<feature type="region of interest" description="Disordered" evidence="9">
    <location>
        <begin position="492"/>
        <end position="532"/>
    </location>
</feature>
<dbReference type="PANTHER" id="PTHR31465:SF9">
    <property type="entry name" value="SPHINGOID LONG-CHAIN BASE TRANSPORTER RSB1"/>
    <property type="match status" value="1"/>
</dbReference>
<dbReference type="Proteomes" id="UP000005221">
    <property type="component" value="Chromosome 1"/>
</dbReference>
<reference evidence="12" key="3">
    <citation type="submission" date="2011-10" db="EMBL/GenBank/DDBJ databases">
        <title>Transcriptional landscape of the pathogenic yeast Candida parapsilosis.</title>
        <authorList>
            <person name="Guida A."/>
            <person name="Lindstaedt C."/>
            <person name="Maguire S.L."/>
            <person name="Ding C."/>
            <person name="Higgins D.G."/>
            <person name="Harris D."/>
            <person name="Berriman M."/>
            <person name="Butler G."/>
        </authorList>
    </citation>
    <scope>NUCLEOTIDE SEQUENCE</scope>
    <source>
        <strain evidence="12">CDC317</strain>
    </source>
</reference>
<dbReference type="PANTHER" id="PTHR31465">
    <property type="entry name" value="PROTEIN RTA1-RELATED"/>
    <property type="match status" value="1"/>
</dbReference>
<feature type="compositionally biased region" description="Low complexity" evidence="9">
    <location>
        <begin position="11"/>
        <end position="21"/>
    </location>
</feature>
<dbReference type="EMBL" id="HE605203">
    <property type="protein sequence ID" value="CCE40425.1"/>
    <property type="molecule type" value="Genomic_DNA"/>
</dbReference>
<gene>
    <name evidence="11" type="primary">RTA3</name>
    <name evidence="11 12" type="ordered locus">CPAR2_104610</name>
</gene>
<name>G8B7J0_CANPC</name>
<feature type="transmembrane region" description="Helical" evidence="10">
    <location>
        <begin position="124"/>
        <end position="142"/>
    </location>
</feature>
<dbReference type="Pfam" id="PF04479">
    <property type="entry name" value="RTA1"/>
    <property type="match status" value="1"/>
</dbReference>
<evidence type="ECO:0000256" key="2">
    <source>
        <dbReference type="ARBA" id="ARBA00009969"/>
    </source>
</evidence>
<reference evidence="14" key="1">
    <citation type="journal article" date="2009" name="Nature">
        <title>Evolution of pathogenicity and sexual reproduction in eight Candida genomes.</title>
        <authorList>
            <person name="Butler G."/>
            <person name="Rasmussen M.D."/>
            <person name="Lin M.F."/>
            <person name="Santos M.A."/>
            <person name="Sakthikumar S."/>
            <person name="Munro C.A."/>
            <person name="Rheinbay E."/>
            <person name="Grabherr M."/>
            <person name="Forche A."/>
            <person name="Reedy J.L."/>
            <person name="Agrafioti I."/>
            <person name="Arnaud M.B."/>
            <person name="Bates S."/>
            <person name="Brown A.J."/>
            <person name="Brunke S."/>
            <person name="Costanzo M.C."/>
            <person name="Fitzpatrick D.A."/>
            <person name="de Groot P.W."/>
            <person name="Harris D."/>
            <person name="Hoyer L.L."/>
            <person name="Hube B."/>
            <person name="Klis F.M."/>
            <person name="Kodira C."/>
            <person name="Lennard N."/>
            <person name="Logue M.E."/>
            <person name="Martin R."/>
            <person name="Neiman A.M."/>
            <person name="Nikolaou E."/>
            <person name="Quail M.A."/>
            <person name="Quinn J."/>
            <person name="Santos M.C."/>
            <person name="Schmitzberger F.F."/>
            <person name="Sherlock G."/>
            <person name="Shah P."/>
            <person name="Silverstein K.A."/>
            <person name="Skrzypek M.S."/>
            <person name="Soll D."/>
            <person name="Staggs R."/>
            <person name="Stansfield I."/>
            <person name="Stumpf M.P."/>
            <person name="Sudbery P.E."/>
            <person name="Srikantha T."/>
            <person name="Zeng Q."/>
            <person name="Berman J."/>
            <person name="Berriman M."/>
            <person name="Heitman J."/>
            <person name="Gow N.A."/>
            <person name="Lorenz M.C."/>
            <person name="Birren B.W."/>
            <person name="Kellis M."/>
            <person name="Cuomo C.A."/>
        </authorList>
    </citation>
    <scope>NUCLEOTIDE SEQUENCE [LARGE SCALE GENOMIC DNA]</scope>
    <source>
        <strain evidence="14">CDC 317 / ATCC MYA-4646</strain>
    </source>
</reference>
<feature type="region of interest" description="Disordered" evidence="9">
    <location>
        <begin position="1"/>
        <end position="21"/>
    </location>
</feature>
<keyword evidence="4 10" id="KW-1133">Transmembrane helix</keyword>
<dbReference type="GO" id="GO:0000324">
    <property type="term" value="C:fungal-type vacuole"/>
    <property type="evidence" value="ECO:0007669"/>
    <property type="project" value="TreeGrafter"/>
</dbReference>
<keyword evidence="14" id="KW-1185">Reference proteome</keyword>
<feature type="compositionally biased region" description="Basic and acidic residues" evidence="9">
    <location>
        <begin position="518"/>
        <end position="532"/>
    </location>
</feature>
<sequence>MDQLASITAWTPSSTNTPTTTSLKSVATTAQSALESSLSAALRDFSSYGTKINNEQYVSASRAIRGAQASLSIISAEHVLATATADNIKAQATELIWNSTQNLDDLWWDENVYDIRRLTRPGNIIFLVVFAISFLWYIVILAKSRYWWFNVAFFCGAALEFLGFLGRVLSFNDMTYFPYYLLQLIVLTIAPAFIMGGIYFLLGQLVIIHGRQFSVLKPLWYAYIFIACDITSLVIQAIGGGIASVRAENYENADPGTYTMIAGIAFQVFSMSIYIIFWTIFLWKIYFPKTDKYPSQLASEKSDLVDPQQVLKPSVKNFFKLLINSKKTAEYKRNILEPYYNPKYADIRSRKMYDYFPLAVSLAIIAVFVRCIYRVVELAQGFSGYLITHEVYIMCLDALMLFIALYMFIPFHPHIVFGASNIIRLGDIKGNTDEKIEEEVLYPVDDGYDSNATRKGTAVGSPYGETQDLEKHGSETSYKADLGDANHQASYPIESDYTPQGIHSANNSHIPRDSYPLESREEYHDAYGTRHR</sequence>
<evidence type="ECO:0000256" key="7">
    <source>
        <dbReference type="ARBA" id="ARBA00037472"/>
    </source>
</evidence>
<dbReference type="GO" id="GO:0005886">
    <property type="term" value="C:plasma membrane"/>
    <property type="evidence" value="ECO:0007669"/>
    <property type="project" value="UniProtKB-SubCell"/>
</dbReference>